<protein>
    <submittedName>
        <fullName evidence="5">Arylsulfatase</fullName>
    </submittedName>
</protein>
<dbReference type="Pfam" id="PF00884">
    <property type="entry name" value="Sulfatase"/>
    <property type="match status" value="1"/>
</dbReference>
<dbReference type="RefSeq" id="WP_369328350.1">
    <property type="nucleotide sequence ID" value="NZ_JAULBC010000001.1"/>
</dbReference>
<keyword evidence="3" id="KW-0732">Signal</keyword>
<gene>
    <name evidence="5" type="ORF">QTN47_05585</name>
</gene>
<feature type="chain" id="PRO_5046004282" evidence="3">
    <location>
        <begin position="22"/>
        <end position="473"/>
    </location>
</feature>
<evidence type="ECO:0000313" key="6">
    <source>
        <dbReference type="Proteomes" id="UP001560573"/>
    </source>
</evidence>
<dbReference type="Gene3D" id="3.30.1120.10">
    <property type="match status" value="1"/>
</dbReference>
<feature type="domain" description="Sulfatase N-terminal" evidence="4">
    <location>
        <begin position="28"/>
        <end position="370"/>
    </location>
</feature>
<dbReference type="PANTHER" id="PTHR43751:SF3">
    <property type="entry name" value="SULFATASE N-TERMINAL DOMAIN-CONTAINING PROTEIN"/>
    <property type="match status" value="1"/>
</dbReference>
<dbReference type="InterPro" id="IPR000917">
    <property type="entry name" value="Sulfatase_N"/>
</dbReference>
<dbReference type="InterPro" id="IPR024607">
    <property type="entry name" value="Sulfatase_CS"/>
</dbReference>
<dbReference type="CDD" id="cd16145">
    <property type="entry name" value="ARS_like"/>
    <property type="match status" value="1"/>
</dbReference>
<accession>A0ABV3ZAU0</accession>
<evidence type="ECO:0000313" key="5">
    <source>
        <dbReference type="EMBL" id="MEX6686953.1"/>
    </source>
</evidence>
<comment type="caution">
    <text evidence="5">The sequence shown here is derived from an EMBL/GenBank/DDBJ whole genome shotgun (WGS) entry which is preliminary data.</text>
</comment>
<keyword evidence="6" id="KW-1185">Reference proteome</keyword>
<reference evidence="5 6" key="1">
    <citation type="submission" date="2023-07" db="EMBL/GenBank/DDBJ databases">
        <authorList>
            <person name="Lian W.-H."/>
        </authorList>
    </citation>
    <scope>NUCLEOTIDE SEQUENCE [LARGE SCALE GENOMIC DNA]</scope>
    <source>
        <strain evidence="5 6">SYSU DXS3180</strain>
    </source>
</reference>
<feature type="signal peptide" evidence="3">
    <location>
        <begin position="1"/>
        <end position="21"/>
    </location>
</feature>
<evidence type="ECO:0000256" key="1">
    <source>
        <dbReference type="ARBA" id="ARBA00008779"/>
    </source>
</evidence>
<evidence type="ECO:0000256" key="3">
    <source>
        <dbReference type="SAM" id="SignalP"/>
    </source>
</evidence>
<dbReference type="InterPro" id="IPR017850">
    <property type="entry name" value="Alkaline_phosphatase_core_sf"/>
</dbReference>
<evidence type="ECO:0000259" key="4">
    <source>
        <dbReference type="Pfam" id="PF00884"/>
    </source>
</evidence>
<sequence length="473" mass="52591">MKRMYLLAASMLILAHLGLLAQSPAKKPNIIFILADDLGYGDIGPYGQTKIKTPHLDQLAAEGMKYTQFYAGTSVCAPSRSSLMTGLHTGHTYIRGNKEVQPEGQQPIPDSAITVGEVMKQAGYTTGIFGKWGLGPVGSEGDPLKQGFDRFYGYNCQLLAHRYYPTHIWDNDTKVDLDGNDNLLQAKTYAPEMIQQKALQFLDDNKSKPFMLFLTYTLPHAELLAPDDSIFLEYKGKFDEKPYKGNDYGPKANKGGYTSQQYPHAMFAAMVTRLDVYVGQVMNKLKALGIDDNTLVIFTSDNGPHLEGGADPDFFNSGGGLRGYKRDLYEGGVREPFIARWPGKVKAGTVNDYAGAFWDVLPTFAQIAGVQAPANTDGISFLPSLLQKKQKQHDYLYFEFHENGGTQSVRKGKWKAVRLNVFDKNKTSVELYDLSKDPAEKNNIASSNPTRVQELTKLMDQSHVESSIFPFEK</sequence>
<comment type="similarity">
    <text evidence="1">Belongs to the sulfatase family.</text>
</comment>
<evidence type="ECO:0000256" key="2">
    <source>
        <dbReference type="ARBA" id="ARBA00022801"/>
    </source>
</evidence>
<proteinExistence type="inferred from homology"/>
<keyword evidence="2" id="KW-0378">Hydrolase</keyword>
<dbReference type="InterPro" id="IPR052701">
    <property type="entry name" value="GAG_Ulvan_Degrading_Sulfatases"/>
</dbReference>
<dbReference type="EMBL" id="JAULBC010000001">
    <property type="protein sequence ID" value="MEX6686953.1"/>
    <property type="molecule type" value="Genomic_DNA"/>
</dbReference>
<dbReference type="SUPFAM" id="SSF53649">
    <property type="entry name" value="Alkaline phosphatase-like"/>
    <property type="match status" value="1"/>
</dbReference>
<dbReference type="Gene3D" id="3.40.720.10">
    <property type="entry name" value="Alkaline Phosphatase, subunit A"/>
    <property type="match status" value="1"/>
</dbReference>
<dbReference type="PANTHER" id="PTHR43751">
    <property type="entry name" value="SULFATASE"/>
    <property type="match status" value="1"/>
</dbReference>
<dbReference type="PROSITE" id="PS00523">
    <property type="entry name" value="SULFATASE_1"/>
    <property type="match status" value="1"/>
</dbReference>
<dbReference type="Proteomes" id="UP001560573">
    <property type="component" value="Unassembled WGS sequence"/>
</dbReference>
<organism evidence="5 6">
    <name type="scientific">Danxiaibacter flavus</name>
    <dbReference type="NCBI Taxonomy" id="3049108"/>
    <lineage>
        <taxon>Bacteria</taxon>
        <taxon>Pseudomonadati</taxon>
        <taxon>Bacteroidota</taxon>
        <taxon>Chitinophagia</taxon>
        <taxon>Chitinophagales</taxon>
        <taxon>Chitinophagaceae</taxon>
        <taxon>Danxiaibacter</taxon>
    </lineage>
</organism>
<name>A0ABV3ZAU0_9BACT</name>